<proteinExistence type="predicted"/>
<reference evidence="3" key="2">
    <citation type="submission" date="2010-03" db="EMBL/GenBank/DDBJ databases">
        <title>The genome sequence of Coccidioides posadasii strain Silveira.</title>
        <authorList>
            <consortium name="The Broad Institute Genome Sequencing Center for Infectious Disease"/>
            <person name="Neafsey D."/>
            <person name="Orbach M."/>
            <person name="Henn M.R."/>
            <person name="Cole G.T."/>
            <person name="Galgiani J."/>
            <person name="Gardner M.J."/>
            <person name="Kirkland T.N."/>
            <person name="Taylor J.W."/>
            <person name="Young S.K."/>
            <person name="Zeng Q."/>
            <person name="Koehrsen M."/>
            <person name="Alvarado L."/>
            <person name="Berlin A."/>
            <person name="Borenstein D."/>
            <person name="Chapman S.B."/>
            <person name="Chen Z."/>
            <person name="Engels R."/>
            <person name="Freedman E."/>
            <person name="Gellesch M."/>
            <person name="Goldberg J."/>
            <person name="Griggs A."/>
            <person name="Gujja S."/>
            <person name="Heilman E."/>
            <person name="Heiman D."/>
            <person name="Howarth C."/>
            <person name="Jen D."/>
            <person name="Larson L."/>
            <person name="Mehta T."/>
            <person name="Neiman D."/>
            <person name="Park D."/>
            <person name="Pearson M."/>
            <person name="Richards J."/>
            <person name="Roberts A."/>
            <person name="Saif S."/>
            <person name="Shea T."/>
            <person name="Shenoy N."/>
            <person name="Sisk P."/>
            <person name="Stolte C."/>
            <person name="Sykes S."/>
            <person name="Walk T."/>
            <person name="White J."/>
            <person name="Yandava C."/>
            <person name="Haas B."/>
            <person name="Nusbaum C."/>
            <person name="Birren B."/>
        </authorList>
    </citation>
    <scope>NUCLEOTIDE SEQUENCE [LARGE SCALE GENOMIC DNA]</scope>
    <source>
        <strain evidence="3">RMSCC 757 / Silveira</strain>
    </source>
</reference>
<evidence type="ECO:0000313" key="2">
    <source>
        <dbReference type="EMBL" id="EFW16030.1"/>
    </source>
</evidence>
<name>E9DCV4_COCPS</name>
<protein>
    <submittedName>
        <fullName evidence="2">Uncharacterized protein</fullName>
    </submittedName>
</protein>
<evidence type="ECO:0000313" key="3">
    <source>
        <dbReference type="Proteomes" id="UP000002497"/>
    </source>
</evidence>
<dbReference type="VEuPathDB" id="FungiDB:CPSG_07656"/>
<accession>E9DCV4</accession>
<dbReference type="AlphaFoldDB" id="E9DCV4"/>
<feature type="compositionally biased region" description="Polar residues" evidence="1">
    <location>
        <begin position="43"/>
        <end position="65"/>
    </location>
</feature>
<keyword evidence="3" id="KW-1185">Reference proteome</keyword>
<sequence length="129" mass="14298">MSFSLKIDKERGAQCTPASSHPLITHSVAECKGSCSKTDWRTETGTPSWASQVSNATRPSSQNSRMAGRPDSTVWLQSSDALRFAILLQKSPPCRAHWLVMGDWGWSKWRAVTPKQQGKRDSGWLPRAA</sequence>
<dbReference type="Proteomes" id="UP000002497">
    <property type="component" value="Unassembled WGS sequence"/>
</dbReference>
<reference evidence="3" key="1">
    <citation type="journal article" date="2010" name="Genome Res.">
        <title>Population genomic sequencing of Coccidioides fungi reveals recent hybridization and transposon control.</title>
        <authorList>
            <person name="Neafsey D.E."/>
            <person name="Barker B.M."/>
            <person name="Sharpton T.J."/>
            <person name="Stajich J.E."/>
            <person name="Park D.J."/>
            <person name="Whiston E."/>
            <person name="Hung C.-Y."/>
            <person name="McMahan C."/>
            <person name="White J."/>
            <person name="Sykes S."/>
            <person name="Heiman D."/>
            <person name="Young S."/>
            <person name="Zeng Q."/>
            <person name="Abouelleil A."/>
            <person name="Aftuck L."/>
            <person name="Bessette D."/>
            <person name="Brown A."/>
            <person name="FitzGerald M."/>
            <person name="Lui A."/>
            <person name="Macdonald J.P."/>
            <person name="Priest M."/>
            <person name="Orbach M.J."/>
            <person name="Galgiani J.N."/>
            <person name="Kirkland T.N."/>
            <person name="Cole G.T."/>
            <person name="Birren B.W."/>
            <person name="Henn M.R."/>
            <person name="Taylor J.W."/>
            <person name="Rounsley S.D."/>
        </authorList>
    </citation>
    <scope>NUCLEOTIDE SEQUENCE [LARGE SCALE GENOMIC DNA]</scope>
    <source>
        <strain evidence="3">RMSCC 757 / Silveira</strain>
    </source>
</reference>
<evidence type="ECO:0000256" key="1">
    <source>
        <dbReference type="SAM" id="MobiDB-lite"/>
    </source>
</evidence>
<dbReference type="EMBL" id="GL636499">
    <property type="protein sequence ID" value="EFW16030.1"/>
    <property type="molecule type" value="Genomic_DNA"/>
</dbReference>
<dbReference type="HOGENOM" id="CLU_1948629_0_0_1"/>
<organism evidence="3">
    <name type="scientific">Coccidioides posadasii (strain RMSCC 757 / Silveira)</name>
    <name type="common">Valley fever fungus</name>
    <dbReference type="NCBI Taxonomy" id="443226"/>
    <lineage>
        <taxon>Eukaryota</taxon>
        <taxon>Fungi</taxon>
        <taxon>Dikarya</taxon>
        <taxon>Ascomycota</taxon>
        <taxon>Pezizomycotina</taxon>
        <taxon>Eurotiomycetes</taxon>
        <taxon>Eurotiomycetidae</taxon>
        <taxon>Onygenales</taxon>
        <taxon>Onygenaceae</taxon>
        <taxon>Coccidioides</taxon>
    </lineage>
</organism>
<gene>
    <name evidence="2" type="ORF">CPSG_07656</name>
</gene>
<feature type="region of interest" description="Disordered" evidence="1">
    <location>
        <begin position="37"/>
        <end position="71"/>
    </location>
</feature>